<dbReference type="SUPFAM" id="SSF143422">
    <property type="entry name" value="Transposase IS200-like"/>
    <property type="match status" value="1"/>
</dbReference>
<reference evidence="2 3" key="1">
    <citation type="submission" date="2019-07" db="EMBL/GenBank/DDBJ databases">
        <title>Tepidimonas charontis SPSP-6 draft genome.</title>
        <authorList>
            <person name="Da Costa M.S."/>
            <person name="Froufe H.J.C."/>
            <person name="Egas C."/>
            <person name="Albuquerque L."/>
        </authorList>
    </citation>
    <scope>NUCLEOTIDE SEQUENCE [LARGE SCALE GENOMIC DNA]</scope>
    <source>
        <strain evidence="2 3">SPSP-6</strain>
    </source>
</reference>
<evidence type="ECO:0000313" key="3">
    <source>
        <dbReference type="Proteomes" id="UP000318294"/>
    </source>
</evidence>
<dbReference type="OrthoDB" id="9814067at2"/>
<dbReference type="PANTHER" id="PTHR34322">
    <property type="entry name" value="TRANSPOSASE, Y1_TNP DOMAIN-CONTAINING"/>
    <property type="match status" value="1"/>
</dbReference>
<dbReference type="GO" id="GO:0004803">
    <property type="term" value="F:transposase activity"/>
    <property type="evidence" value="ECO:0007669"/>
    <property type="project" value="InterPro"/>
</dbReference>
<accession>A0A554XJI6</accession>
<dbReference type="Gene3D" id="3.30.70.1290">
    <property type="entry name" value="Transposase IS200-like"/>
    <property type="match status" value="1"/>
</dbReference>
<dbReference type="InterPro" id="IPR036515">
    <property type="entry name" value="Transposase_17_sf"/>
</dbReference>
<protein>
    <recommendedName>
        <fullName evidence="1">Transposase IS200-like domain-containing protein</fullName>
    </recommendedName>
</protein>
<dbReference type="PANTHER" id="PTHR34322:SF2">
    <property type="entry name" value="TRANSPOSASE IS200-LIKE DOMAIN-CONTAINING PROTEIN"/>
    <property type="match status" value="1"/>
</dbReference>
<gene>
    <name evidence="2" type="ORF">Tchar_00337</name>
</gene>
<proteinExistence type="predicted"/>
<dbReference type="RefSeq" id="WP_144327368.1">
    <property type="nucleotide sequence ID" value="NZ_VJON01000003.1"/>
</dbReference>
<keyword evidence="3" id="KW-1185">Reference proteome</keyword>
<name>A0A554XJI6_9BURK</name>
<evidence type="ECO:0000313" key="2">
    <source>
        <dbReference type="EMBL" id="TSE35982.1"/>
    </source>
</evidence>
<evidence type="ECO:0000259" key="1">
    <source>
        <dbReference type="SMART" id="SM01321"/>
    </source>
</evidence>
<organism evidence="2 3">
    <name type="scientific">Tepidimonas charontis</name>
    <dbReference type="NCBI Taxonomy" id="2267262"/>
    <lineage>
        <taxon>Bacteria</taxon>
        <taxon>Pseudomonadati</taxon>
        <taxon>Pseudomonadota</taxon>
        <taxon>Betaproteobacteria</taxon>
        <taxon>Burkholderiales</taxon>
        <taxon>Tepidimonas</taxon>
    </lineage>
</organism>
<dbReference type="GO" id="GO:0006313">
    <property type="term" value="P:DNA transposition"/>
    <property type="evidence" value="ECO:0007669"/>
    <property type="project" value="InterPro"/>
</dbReference>
<dbReference type="GO" id="GO:0003677">
    <property type="term" value="F:DNA binding"/>
    <property type="evidence" value="ECO:0007669"/>
    <property type="project" value="InterPro"/>
</dbReference>
<dbReference type="AlphaFoldDB" id="A0A554XJI6"/>
<sequence length="228" mass="25087">MARQPRWSVTGRPHLLRHIGHSGQPVFVDDGDRALCRDLLLAGAEQEGVALHAYTLLAADVWLLGTPRREGALARWMQALGRAYVRAFNRRHGRSGTLWDGRYRATVLAEPWVLPAMLMLDAEPVRLGLAAAPEAWPWSTHGHYGGLAAQAGLTPPAAWWALGDTPFAREARYRQYSREGLPAAAAQRLREAATKGWPLGDADFLAALQAETGRRVTPARPGRPRKRG</sequence>
<dbReference type="Proteomes" id="UP000318294">
    <property type="component" value="Unassembled WGS sequence"/>
</dbReference>
<dbReference type="EMBL" id="VJON01000003">
    <property type="protein sequence ID" value="TSE35982.1"/>
    <property type="molecule type" value="Genomic_DNA"/>
</dbReference>
<dbReference type="SMART" id="SM01321">
    <property type="entry name" value="Y1_Tnp"/>
    <property type="match status" value="1"/>
</dbReference>
<comment type="caution">
    <text evidence="2">The sequence shown here is derived from an EMBL/GenBank/DDBJ whole genome shotgun (WGS) entry which is preliminary data.</text>
</comment>
<feature type="domain" description="Transposase IS200-like" evidence="1">
    <location>
        <begin position="9"/>
        <end position="123"/>
    </location>
</feature>
<dbReference type="InterPro" id="IPR002686">
    <property type="entry name" value="Transposase_17"/>
</dbReference>